<dbReference type="Pfam" id="PF23559">
    <property type="entry name" value="WHD_DRP"/>
    <property type="match status" value="1"/>
</dbReference>
<feature type="domain" description="R13L1/DRL21-like LRR repeat region" evidence="11">
    <location>
        <begin position="680"/>
        <end position="799"/>
    </location>
</feature>
<dbReference type="InterPro" id="IPR027417">
    <property type="entry name" value="P-loop_NTPase"/>
</dbReference>
<dbReference type="Gene3D" id="1.10.8.430">
    <property type="entry name" value="Helical domain of apoptotic protease-activating factors"/>
    <property type="match status" value="1"/>
</dbReference>
<dbReference type="Gene3D" id="1.10.10.10">
    <property type="entry name" value="Winged helix-like DNA-binding domain superfamily/Winged helix DNA-binding domain"/>
    <property type="match status" value="1"/>
</dbReference>
<dbReference type="EMBL" id="BKCP01010403">
    <property type="protein sequence ID" value="GER52565.1"/>
    <property type="molecule type" value="Genomic_DNA"/>
</dbReference>
<keyword evidence="3" id="KW-0677">Repeat</keyword>
<dbReference type="InterPro" id="IPR056789">
    <property type="entry name" value="LRR_R13L1-DRL21"/>
</dbReference>
<name>A0A5A7R4G8_STRAF</name>
<dbReference type="GO" id="GO:0005524">
    <property type="term" value="F:ATP binding"/>
    <property type="evidence" value="ECO:0007669"/>
    <property type="project" value="UniProtKB-KW"/>
</dbReference>
<dbReference type="Gene3D" id="3.40.50.300">
    <property type="entry name" value="P-loop containing nucleotide triphosphate hydrolases"/>
    <property type="match status" value="1"/>
</dbReference>
<feature type="region of interest" description="Disordered" evidence="7">
    <location>
        <begin position="144"/>
        <end position="165"/>
    </location>
</feature>
<dbReference type="Proteomes" id="UP000325081">
    <property type="component" value="Unassembled WGS sequence"/>
</dbReference>
<protein>
    <submittedName>
        <fullName evidence="12">Disease resistance protein RGA2</fullName>
    </submittedName>
</protein>
<dbReference type="Pfam" id="PF25019">
    <property type="entry name" value="LRR_R13L1-DRL21"/>
    <property type="match status" value="1"/>
</dbReference>
<evidence type="ECO:0000256" key="7">
    <source>
        <dbReference type="SAM" id="MobiDB-lite"/>
    </source>
</evidence>
<dbReference type="OrthoDB" id="2973320at2759"/>
<feature type="domain" description="NB-ARC" evidence="8">
    <location>
        <begin position="170"/>
        <end position="334"/>
    </location>
</feature>
<dbReference type="InterPro" id="IPR001611">
    <property type="entry name" value="Leu-rich_rpt"/>
</dbReference>
<evidence type="ECO:0000313" key="12">
    <source>
        <dbReference type="EMBL" id="GER52565.1"/>
    </source>
</evidence>
<dbReference type="PRINTS" id="PR00364">
    <property type="entry name" value="DISEASERSIST"/>
</dbReference>
<dbReference type="PROSITE" id="PS51450">
    <property type="entry name" value="LRR"/>
    <property type="match status" value="1"/>
</dbReference>
<keyword evidence="5" id="KW-0611">Plant defense</keyword>
<dbReference type="SMART" id="SM00369">
    <property type="entry name" value="LRR_TYP"/>
    <property type="match status" value="3"/>
</dbReference>
<dbReference type="SUPFAM" id="SSF52540">
    <property type="entry name" value="P-loop containing nucleoside triphosphate hydrolases"/>
    <property type="match status" value="1"/>
</dbReference>
<evidence type="ECO:0000256" key="4">
    <source>
        <dbReference type="ARBA" id="ARBA00022741"/>
    </source>
</evidence>
<reference evidence="13" key="1">
    <citation type="journal article" date="2019" name="Curr. Biol.">
        <title>Genome Sequence of Striga asiatica Provides Insight into the Evolution of Plant Parasitism.</title>
        <authorList>
            <person name="Yoshida S."/>
            <person name="Kim S."/>
            <person name="Wafula E.K."/>
            <person name="Tanskanen J."/>
            <person name="Kim Y.M."/>
            <person name="Honaas L."/>
            <person name="Yang Z."/>
            <person name="Spallek T."/>
            <person name="Conn C.E."/>
            <person name="Ichihashi Y."/>
            <person name="Cheong K."/>
            <person name="Cui S."/>
            <person name="Der J.P."/>
            <person name="Gundlach H."/>
            <person name="Jiao Y."/>
            <person name="Hori C."/>
            <person name="Ishida J.K."/>
            <person name="Kasahara H."/>
            <person name="Kiba T."/>
            <person name="Kim M.S."/>
            <person name="Koo N."/>
            <person name="Laohavisit A."/>
            <person name="Lee Y.H."/>
            <person name="Lumba S."/>
            <person name="McCourt P."/>
            <person name="Mortimer J.C."/>
            <person name="Mutuku J.M."/>
            <person name="Nomura T."/>
            <person name="Sasaki-Sekimoto Y."/>
            <person name="Seto Y."/>
            <person name="Wang Y."/>
            <person name="Wakatake T."/>
            <person name="Sakakibara H."/>
            <person name="Demura T."/>
            <person name="Yamaguchi S."/>
            <person name="Yoneyama K."/>
            <person name="Manabe R.I."/>
            <person name="Nelson D.C."/>
            <person name="Schulman A.H."/>
            <person name="Timko M.P."/>
            <person name="dePamphilis C.W."/>
            <person name="Choi D."/>
            <person name="Shirasu K."/>
        </authorList>
    </citation>
    <scope>NUCLEOTIDE SEQUENCE [LARGE SCALE GENOMIC DNA]</scope>
    <source>
        <strain evidence="13">cv. UVA1</strain>
    </source>
</reference>
<feature type="domain" description="Disease resistance protein winged helix" evidence="10">
    <location>
        <begin position="421"/>
        <end position="488"/>
    </location>
</feature>
<evidence type="ECO:0000256" key="6">
    <source>
        <dbReference type="ARBA" id="ARBA00022840"/>
    </source>
</evidence>
<feature type="domain" description="Disease resistance N-terminal" evidence="9">
    <location>
        <begin position="15"/>
        <end position="98"/>
    </location>
</feature>
<evidence type="ECO:0000259" key="9">
    <source>
        <dbReference type="Pfam" id="PF18052"/>
    </source>
</evidence>
<evidence type="ECO:0000256" key="5">
    <source>
        <dbReference type="ARBA" id="ARBA00022821"/>
    </source>
</evidence>
<evidence type="ECO:0000256" key="1">
    <source>
        <dbReference type="ARBA" id="ARBA00008894"/>
    </source>
</evidence>
<dbReference type="Pfam" id="PF18052">
    <property type="entry name" value="Rx_N"/>
    <property type="match status" value="1"/>
</dbReference>
<dbReference type="InterPro" id="IPR002182">
    <property type="entry name" value="NB-ARC"/>
</dbReference>
<keyword evidence="6" id="KW-0067">ATP-binding</keyword>
<dbReference type="GO" id="GO:0006952">
    <property type="term" value="P:defense response"/>
    <property type="evidence" value="ECO:0007669"/>
    <property type="project" value="UniProtKB-KW"/>
</dbReference>
<evidence type="ECO:0000259" key="11">
    <source>
        <dbReference type="Pfam" id="PF25019"/>
    </source>
</evidence>
<dbReference type="GO" id="GO:0043531">
    <property type="term" value="F:ADP binding"/>
    <property type="evidence" value="ECO:0007669"/>
    <property type="project" value="InterPro"/>
</dbReference>
<gene>
    <name evidence="12" type="ORF">STAS_30027</name>
</gene>
<evidence type="ECO:0000259" key="8">
    <source>
        <dbReference type="Pfam" id="PF00931"/>
    </source>
</evidence>
<evidence type="ECO:0000256" key="3">
    <source>
        <dbReference type="ARBA" id="ARBA00022737"/>
    </source>
</evidence>
<dbReference type="InterPro" id="IPR058922">
    <property type="entry name" value="WHD_DRP"/>
</dbReference>
<dbReference type="Pfam" id="PF00931">
    <property type="entry name" value="NB-ARC"/>
    <property type="match status" value="1"/>
</dbReference>
<sequence length="932" mass="105548">MDSVLQAGIVSAPLQVIIDKLTTLTVHEASLIFGVDDQVRKLQRALERTRAIAARVEEDPPLLSGDEARRLWLQDAEALFYSADDLLDEILLDLARARLSGAGENEIRNVLLSSFKIAVPREVNRIRQDLDDIAKEMEALYAAGPGLGPERHRRPSTSSLSAGGPVVGRDREIDEIVQILLSSDNDKTDVIAIAGMAGIGKTSLARAVYNDARLRGFDLKMWAHVSLDFDPTRITRSLVESATGSPCQLSSLDALQAGLSGLVRGKRFLTVLDDYWIEKDDDLADWDMLVSPLVTRGSKILVTTRSSSLVGPAIPYLLHGLSDEACWELIRRRACPGLLSSSGSTRLEEIGRKIATRCGGSPLAARAVGGMLRFNDGPDRWESVLRRSRLWDEADGVFTALAVSYHRLPTRLRKCFAYCSVFPKNHEFEAADLVLMWMAEGFVAPREKLRSEDIGHGYFEDLVSRSFFQFSHEREGRKFYTMHDTIHWMAQAVSCRSCLRVEDDDDLILTDTISRNTRHFSLACRQLAILSGSLLWYENLRTFRVMIHGGRNTTSGTHVPYDFFLRLKVLRVLDLSRAGLDELPDSIDHLKHLRYLDLSENRFRKLPESVTNLFSLQTLRLERCFRLLELPAGMKNMVSLRHLHLNTRQLSRMPPEFGKLVDLQGLPVFPVGQDVGCGVGQLGKMRYLRGSLCLKNLENVPNLAEAQEAMLHKKPFIDRLELEWEEHRSNDGEILAGLRPHENLKELNLINYAGFLLPSWFGEPYHKLSSVHLRGCQHHQILTPLGRLQHLKSLVVERMLDWPHIGKEFLRFPSLECLVIKEIPNLTHWEVHNWNRFPCLRELGIEDCPRLMNLPSLVNTDGLRNLSISRCPEIGSLPADGLPGSLQALLISECDGLKDRCRIEEGIDWWMIREVPKIEIDYVEIPMEMRRF</sequence>
<dbReference type="AlphaFoldDB" id="A0A5A7R4G8"/>
<dbReference type="SUPFAM" id="SSF52058">
    <property type="entry name" value="L domain-like"/>
    <property type="match status" value="1"/>
</dbReference>
<dbReference type="InterPro" id="IPR003591">
    <property type="entry name" value="Leu-rich_rpt_typical-subtyp"/>
</dbReference>
<dbReference type="PANTHER" id="PTHR36766">
    <property type="entry name" value="PLANT BROAD-SPECTRUM MILDEW RESISTANCE PROTEIN RPW8"/>
    <property type="match status" value="1"/>
</dbReference>
<dbReference type="GO" id="GO:0051707">
    <property type="term" value="P:response to other organism"/>
    <property type="evidence" value="ECO:0007669"/>
    <property type="project" value="UniProtKB-ARBA"/>
</dbReference>
<dbReference type="FunFam" id="1.10.10.10:FF:000322">
    <property type="entry name" value="Probable disease resistance protein At1g63360"/>
    <property type="match status" value="1"/>
</dbReference>
<dbReference type="InterPro" id="IPR042197">
    <property type="entry name" value="Apaf_helical"/>
</dbReference>
<evidence type="ECO:0000256" key="2">
    <source>
        <dbReference type="ARBA" id="ARBA00022614"/>
    </source>
</evidence>
<dbReference type="InterPro" id="IPR041118">
    <property type="entry name" value="Rx_N"/>
</dbReference>
<accession>A0A5A7R4G8</accession>
<dbReference type="Gene3D" id="1.20.5.4130">
    <property type="match status" value="1"/>
</dbReference>
<dbReference type="PANTHER" id="PTHR36766:SF40">
    <property type="entry name" value="DISEASE RESISTANCE PROTEIN RGA3"/>
    <property type="match status" value="1"/>
</dbReference>
<dbReference type="Gene3D" id="3.80.10.10">
    <property type="entry name" value="Ribonuclease Inhibitor"/>
    <property type="match status" value="2"/>
</dbReference>
<dbReference type="InterPro" id="IPR036388">
    <property type="entry name" value="WH-like_DNA-bd_sf"/>
</dbReference>
<dbReference type="Pfam" id="PF13855">
    <property type="entry name" value="LRR_8"/>
    <property type="match status" value="1"/>
</dbReference>
<comment type="caution">
    <text evidence="12">The sequence shown here is derived from an EMBL/GenBank/DDBJ whole genome shotgun (WGS) entry which is preliminary data.</text>
</comment>
<keyword evidence="2" id="KW-0433">Leucine-rich repeat</keyword>
<comment type="similarity">
    <text evidence="1">Belongs to the disease resistance NB-LRR family.</text>
</comment>
<keyword evidence="4" id="KW-0547">Nucleotide-binding</keyword>
<keyword evidence="13" id="KW-1185">Reference proteome</keyword>
<proteinExistence type="inferred from homology"/>
<evidence type="ECO:0000259" key="10">
    <source>
        <dbReference type="Pfam" id="PF23559"/>
    </source>
</evidence>
<organism evidence="12 13">
    <name type="scientific">Striga asiatica</name>
    <name type="common">Asiatic witchweed</name>
    <name type="synonym">Buchnera asiatica</name>
    <dbReference type="NCBI Taxonomy" id="4170"/>
    <lineage>
        <taxon>Eukaryota</taxon>
        <taxon>Viridiplantae</taxon>
        <taxon>Streptophyta</taxon>
        <taxon>Embryophyta</taxon>
        <taxon>Tracheophyta</taxon>
        <taxon>Spermatophyta</taxon>
        <taxon>Magnoliopsida</taxon>
        <taxon>eudicotyledons</taxon>
        <taxon>Gunneridae</taxon>
        <taxon>Pentapetalae</taxon>
        <taxon>asterids</taxon>
        <taxon>lamiids</taxon>
        <taxon>Lamiales</taxon>
        <taxon>Orobanchaceae</taxon>
        <taxon>Buchnereae</taxon>
        <taxon>Striga</taxon>
    </lineage>
</organism>
<evidence type="ECO:0000313" key="13">
    <source>
        <dbReference type="Proteomes" id="UP000325081"/>
    </source>
</evidence>
<dbReference type="InterPro" id="IPR032675">
    <property type="entry name" value="LRR_dom_sf"/>
</dbReference>